<keyword evidence="2" id="KW-1185">Reference proteome</keyword>
<dbReference type="EMBL" id="RBZO01000006">
    <property type="protein sequence ID" value="RKQ17070.1"/>
    <property type="molecule type" value="Genomic_DNA"/>
</dbReference>
<reference evidence="1 2" key="1">
    <citation type="journal article" date="2015" name="Antonie Van Leeuwenhoek">
        <title>Oceanobacillus bengalensis sp. nov., a bacterium isolated from seawater of the Bay of Bengal.</title>
        <authorList>
            <person name="Yongchang O."/>
            <person name="Xiang W."/>
            <person name="Wang G."/>
        </authorList>
    </citation>
    <scope>NUCLEOTIDE SEQUENCE [LARGE SCALE GENOMIC DNA]</scope>
    <source>
        <strain evidence="1 2">MCCC 1K00260</strain>
    </source>
</reference>
<dbReference type="Gene3D" id="1.10.8.200">
    <property type="entry name" value="Replisome organizer (g39p helicase loader/inhibitor protein)"/>
    <property type="match status" value="1"/>
</dbReference>
<evidence type="ECO:0000313" key="2">
    <source>
        <dbReference type="Proteomes" id="UP000281813"/>
    </source>
</evidence>
<proteinExistence type="predicted"/>
<evidence type="ECO:0008006" key="3">
    <source>
        <dbReference type="Google" id="ProtNLM"/>
    </source>
</evidence>
<sequence length="108" mass="12435">MTPKEGLEVLETIAELYPKFEVTKRKVRILLPQFEQMDFEGVMNNLSNHVATYAYPPTIAEIAAYLPEPNKHLEDLKKWEEEAAKVPKEVKDCFKAELAKLVEEKSKS</sequence>
<evidence type="ECO:0000313" key="1">
    <source>
        <dbReference type="EMBL" id="RKQ17070.1"/>
    </source>
</evidence>
<dbReference type="AlphaFoldDB" id="A0A494Z3I7"/>
<gene>
    <name evidence="1" type="ORF">D8M05_05205</name>
</gene>
<dbReference type="Proteomes" id="UP000281813">
    <property type="component" value="Unassembled WGS sequence"/>
</dbReference>
<comment type="caution">
    <text evidence="1">The sequence shown here is derived from an EMBL/GenBank/DDBJ whole genome shotgun (WGS) entry which is preliminary data.</text>
</comment>
<accession>A0A494Z3I7</accession>
<name>A0A494Z3I7_9BACI</name>
<protein>
    <recommendedName>
        <fullName evidence="3">Replicative helicase inhibitor G39P N-terminal domain-containing protein</fullName>
    </recommendedName>
</protein>
<dbReference type="RefSeq" id="WP_121129352.1">
    <property type="nucleotide sequence ID" value="NZ_JBHUFK010000041.1"/>
</dbReference>
<organism evidence="1 2">
    <name type="scientific">Oceanobacillus bengalensis</name>
    <dbReference type="NCBI Taxonomy" id="1435466"/>
    <lineage>
        <taxon>Bacteria</taxon>
        <taxon>Bacillati</taxon>
        <taxon>Bacillota</taxon>
        <taxon>Bacilli</taxon>
        <taxon>Bacillales</taxon>
        <taxon>Bacillaceae</taxon>
        <taxon>Oceanobacillus</taxon>
    </lineage>
</organism>
<dbReference type="OrthoDB" id="2625859at2"/>